<dbReference type="EMBL" id="FWXN01000002">
    <property type="protein sequence ID" value="SMC36178.1"/>
    <property type="molecule type" value="Genomic_DNA"/>
</dbReference>
<evidence type="ECO:0000256" key="3">
    <source>
        <dbReference type="ARBA" id="ARBA00023163"/>
    </source>
</evidence>
<reference evidence="5 6" key="1">
    <citation type="submission" date="2017-04" db="EMBL/GenBank/DDBJ databases">
        <authorList>
            <person name="Afonso C.L."/>
            <person name="Miller P.J."/>
            <person name="Scott M.A."/>
            <person name="Spackman E."/>
            <person name="Goraichik I."/>
            <person name="Dimitrov K.M."/>
            <person name="Suarez D.L."/>
            <person name="Swayne D.E."/>
        </authorList>
    </citation>
    <scope>NUCLEOTIDE SEQUENCE [LARGE SCALE GENOMIC DNA]</scope>
    <source>
        <strain evidence="5 6">CGMCC 1.12511</strain>
    </source>
</reference>
<evidence type="ECO:0000313" key="6">
    <source>
        <dbReference type="Proteomes" id="UP000192634"/>
    </source>
</evidence>
<dbReference type="Gene3D" id="1.10.10.60">
    <property type="entry name" value="Homeodomain-like"/>
    <property type="match status" value="1"/>
</dbReference>
<keyword evidence="2" id="KW-0238">DNA-binding</keyword>
<dbReference type="GO" id="GO:0003700">
    <property type="term" value="F:DNA-binding transcription factor activity"/>
    <property type="evidence" value="ECO:0007669"/>
    <property type="project" value="InterPro"/>
</dbReference>
<keyword evidence="1" id="KW-0805">Transcription regulation</keyword>
<dbReference type="InterPro" id="IPR050204">
    <property type="entry name" value="AraC_XylS_family_regulators"/>
</dbReference>
<evidence type="ECO:0000256" key="2">
    <source>
        <dbReference type="ARBA" id="ARBA00023125"/>
    </source>
</evidence>
<dbReference type="SUPFAM" id="SSF46689">
    <property type="entry name" value="Homeodomain-like"/>
    <property type="match status" value="1"/>
</dbReference>
<protein>
    <submittedName>
        <fullName evidence="5">Helix-turn-helix domain-containing protein</fullName>
    </submittedName>
</protein>
<sequence length="284" mass="30912">MPGPTMTPLRWPEMTADGITSAVAYDGELPRGRWHRGVPSTSLTVVIATAGPVSIGGGTATAPDVRQRLTSLVGGLQHHAAWTWEEGRSSGVHLSLSPLAARRLLGCPAAALAPGTDGHTTVGLDVLLGRSAEDLREELAEVDDAQQAQVLRQWVRSRCTDRGRDPRPEVAHAWRRAHASGGRMRVTALAREVLLSERQLRTLFHRELGVGPGQVLRLARFERSRARIVAGLDATIADTAAECGYADHSHLVRDWRELIGCSPTAWLAEERRNVQVHVSDEPRD</sequence>
<dbReference type="AlphaFoldDB" id="A0A1W1YKC6"/>
<gene>
    <name evidence="5" type="ORF">SAMN06296429_10278</name>
</gene>
<dbReference type="SMART" id="SM00342">
    <property type="entry name" value="HTH_ARAC"/>
    <property type="match status" value="1"/>
</dbReference>
<accession>A0A1W1YKC6</accession>
<dbReference type="OrthoDB" id="2559672at2"/>
<proteinExistence type="predicted"/>
<evidence type="ECO:0000256" key="1">
    <source>
        <dbReference type="ARBA" id="ARBA00023015"/>
    </source>
</evidence>
<evidence type="ECO:0000259" key="4">
    <source>
        <dbReference type="PROSITE" id="PS01124"/>
    </source>
</evidence>
<dbReference type="PROSITE" id="PS01124">
    <property type="entry name" value="HTH_ARAC_FAMILY_2"/>
    <property type="match status" value="1"/>
</dbReference>
<name>A0A1W1YKC6_9MICO</name>
<dbReference type="Pfam" id="PF12833">
    <property type="entry name" value="HTH_18"/>
    <property type="match status" value="1"/>
</dbReference>
<evidence type="ECO:0000313" key="5">
    <source>
        <dbReference type="EMBL" id="SMC36178.1"/>
    </source>
</evidence>
<dbReference type="PANTHER" id="PTHR46796">
    <property type="entry name" value="HTH-TYPE TRANSCRIPTIONAL ACTIVATOR RHAS-RELATED"/>
    <property type="match status" value="1"/>
</dbReference>
<dbReference type="PANTHER" id="PTHR46796:SF15">
    <property type="entry name" value="BLL1074 PROTEIN"/>
    <property type="match status" value="1"/>
</dbReference>
<dbReference type="GO" id="GO:0043565">
    <property type="term" value="F:sequence-specific DNA binding"/>
    <property type="evidence" value="ECO:0007669"/>
    <property type="project" value="InterPro"/>
</dbReference>
<feature type="domain" description="HTH araC/xylS-type" evidence="4">
    <location>
        <begin position="169"/>
        <end position="269"/>
    </location>
</feature>
<dbReference type="InterPro" id="IPR018060">
    <property type="entry name" value="HTH_AraC"/>
</dbReference>
<keyword evidence="3" id="KW-0804">Transcription</keyword>
<organism evidence="5 6">
    <name type="scientific">Janibacter indicus</name>
    <dbReference type="NCBI Taxonomy" id="857417"/>
    <lineage>
        <taxon>Bacteria</taxon>
        <taxon>Bacillati</taxon>
        <taxon>Actinomycetota</taxon>
        <taxon>Actinomycetes</taxon>
        <taxon>Micrococcales</taxon>
        <taxon>Intrasporangiaceae</taxon>
        <taxon>Janibacter</taxon>
    </lineage>
</organism>
<dbReference type="Proteomes" id="UP000192634">
    <property type="component" value="Unassembled WGS sequence"/>
</dbReference>
<dbReference type="InterPro" id="IPR009057">
    <property type="entry name" value="Homeodomain-like_sf"/>
</dbReference>
<dbReference type="RefSeq" id="WP_159451131.1">
    <property type="nucleotide sequence ID" value="NZ_FWXN01000002.1"/>
</dbReference>